<accession>A0A485KM35</accession>
<keyword evidence="5" id="KW-0460">Magnesium</keyword>
<dbReference type="PANTHER" id="PTHR11711">
    <property type="entry name" value="ADP RIBOSYLATION FACTOR-RELATED"/>
    <property type="match status" value="1"/>
</dbReference>
<evidence type="ECO:0000313" key="7">
    <source>
        <dbReference type="EMBL" id="VFT86019.1"/>
    </source>
</evidence>
<evidence type="ECO:0000256" key="5">
    <source>
        <dbReference type="PIRSR" id="PIRSR606689-2"/>
    </source>
</evidence>
<dbReference type="Proteomes" id="UP000332933">
    <property type="component" value="Unassembled WGS sequence"/>
</dbReference>
<feature type="binding site" evidence="4">
    <location>
        <begin position="24"/>
        <end position="31"/>
    </location>
    <ligand>
        <name>GTP</name>
        <dbReference type="ChEBI" id="CHEBI:37565"/>
    </ligand>
</feature>
<evidence type="ECO:0000256" key="3">
    <source>
        <dbReference type="ARBA" id="ARBA00023134"/>
    </source>
</evidence>
<evidence type="ECO:0000313" key="8">
    <source>
        <dbReference type="Proteomes" id="UP000332933"/>
    </source>
</evidence>
<reference evidence="7 8" key="1">
    <citation type="submission" date="2019-03" db="EMBL/GenBank/DDBJ databases">
        <authorList>
            <person name="Gaulin E."/>
            <person name="Dumas B."/>
        </authorList>
    </citation>
    <scope>NUCLEOTIDE SEQUENCE [LARGE SCALE GENOMIC DNA]</scope>
    <source>
        <strain evidence="7">CBS 568.67</strain>
    </source>
</reference>
<keyword evidence="3 4" id="KW-0342">GTP-binding</keyword>
<dbReference type="GO" id="GO:0005525">
    <property type="term" value="F:GTP binding"/>
    <property type="evidence" value="ECO:0007669"/>
    <property type="project" value="UniProtKB-KW"/>
</dbReference>
<feature type="binding site" evidence="4">
    <location>
        <begin position="126"/>
        <end position="129"/>
    </location>
    <ligand>
        <name>GTP</name>
        <dbReference type="ChEBI" id="CHEBI:37565"/>
    </ligand>
</feature>
<organism evidence="7 8">
    <name type="scientific">Aphanomyces stellatus</name>
    <dbReference type="NCBI Taxonomy" id="120398"/>
    <lineage>
        <taxon>Eukaryota</taxon>
        <taxon>Sar</taxon>
        <taxon>Stramenopiles</taxon>
        <taxon>Oomycota</taxon>
        <taxon>Saprolegniomycetes</taxon>
        <taxon>Saprolegniales</taxon>
        <taxon>Verrucalvaceae</taxon>
        <taxon>Aphanomyces</taxon>
    </lineage>
</organism>
<keyword evidence="5" id="KW-0479">Metal-binding</keyword>
<feature type="binding site" evidence="5">
    <location>
        <position position="31"/>
    </location>
    <ligand>
        <name>Mg(2+)</name>
        <dbReference type="ChEBI" id="CHEBI:18420"/>
    </ligand>
</feature>
<dbReference type="InterPro" id="IPR005225">
    <property type="entry name" value="Small_GTP-bd"/>
</dbReference>
<dbReference type="Pfam" id="PF00025">
    <property type="entry name" value="Arf"/>
    <property type="match status" value="1"/>
</dbReference>
<evidence type="ECO:0000256" key="2">
    <source>
        <dbReference type="ARBA" id="ARBA00022741"/>
    </source>
</evidence>
<dbReference type="GO" id="GO:0046872">
    <property type="term" value="F:metal ion binding"/>
    <property type="evidence" value="ECO:0007669"/>
    <property type="project" value="UniProtKB-KW"/>
</dbReference>
<evidence type="ECO:0000256" key="4">
    <source>
        <dbReference type="PIRSR" id="PIRSR606689-1"/>
    </source>
</evidence>
<dbReference type="SMART" id="SM00177">
    <property type="entry name" value="ARF"/>
    <property type="match status" value="1"/>
</dbReference>
<dbReference type="FunFam" id="3.40.50.300:FF:001166">
    <property type="entry name" value="ADP-ribosylation factor D"/>
    <property type="match status" value="1"/>
</dbReference>
<dbReference type="InterPro" id="IPR024156">
    <property type="entry name" value="Small_GTPase_ARF"/>
</dbReference>
<dbReference type="EMBL" id="CAADRA010005149">
    <property type="protein sequence ID" value="VFT86019.1"/>
    <property type="molecule type" value="Genomic_DNA"/>
</dbReference>
<proteinExistence type="inferred from homology"/>
<evidence type="ECO:0000256" key="1">
    <source>
        <dbReference type="ARBA" id="ARBA00010290"/>
    </source>
</evidence>
<name>A0A485KM35_9STRA</name>
<dbReference type="InterPro" id="IPR006689">
    <property type="entry name" value="Small_GTPase_ARF/SAR"/>
</dbReference>
<dbReference type="PROSITE" id="PS51417">
    <property type="entry name" value="ARF"/>
    <property type="match status" value="1"/>
</dbReference>
<keyword evidence="2 4" id="KW-0547">Nucleotide-binding</keyword>
<dbReference type="SUPFAM" id="SSF52540">
    <property type="entry name" value="P-loop containing nucleoside triphosphate hydrolases"/>
    <property type="match status" value="1"/>
</dbReference>
<sequence length="174" mass="19623">MGSNLTTSWINVFQKQRRHVLLLGLDNAGKTTTWLLLKHSEEVDTILSLGFTVETMHYNNIELTTWGTALKDHVRRFLRHYLPHTDAIAFVVDSADPDRFQEASEALRYIFEALELSVVKLLVLANKLDLPRAKSPSEIAEKMTLEPIATNSRTILPCSATTGTGVFEGLEWLK</sequence>
<dbReference type="EMBL" id="VJMH01005128">
    <property type="protein sequence ID" value="KAF0700322.1"/>
    <property type="molecule type" value="Genomic_DNA"/>
</dbReference>
<keyword evidence="8" id="KW-1185">Reference proteome</keyword>
<evidence type="ECO:0000313" key="6">
    <source>
        <dbReference type="EMBL" id="KAF0700322.1"/>
    </source>
</evidence>
<dbReference type="GO" id="GO:0003924">
    <property type="term" value="F:GTPase activity"/>
    <property type="evidence" value="ECO:0007669"/>
    <property type="project" value="InterPro"/>
</dbReference>
<dbReference type="NCBIfam" id="TIGR00231">
    <property type="entry name" value="small_GTP"/>
    <property type="match status" value="1"/>
</dbReference>
<comment type="similarity">
    <text evidence="1">Belongs to the small GTPase superfamily. Arf family.</text>
</comment>
<dbReference type="OrthoDB" id="2011769at2759"/>
<dbReference type="Gene3D" id="3.40.50.300">
    <property type="entry name" value="P-loop containing nucleotide triphosphate hydrolases"/>
    <property type="match status" value="1"/>
</dbReference>
<reference evidence="6" key="2">
    <citation type="submission" date="2019-06" db="EMBL/GenBank/DDBJ databases">
        <title>Genomics analysis of Aphanomyces spp. identifies a new class of oomycete effector associated with host adaptation.</title>
        <authorList>
            <person name="Gaulin E."/>
        </authorList>
    </citation>
    <scope>NUCLEOTIDE SEQUENCE</scope>
    <source>
        <strain evidence="6">CBS 578.67</strain>
    </source>
</reference>
<dbReference type="SMART" id="SM00178">
    <property type="entry name" value="SAR"/>
    <property type="match status" value="1"/>
</dbReference>
<dbReference type="AlphaFoldDB" id="A0A485KM35"/>
<dbReference type="InterPro" id="IPR027417">
    <property type="entry name" value="P-loop_NTPase"/>
</dbReference>
<gene>
    <name evidence="7" type="primary">Aste57867_9135</name>
    <name evidence="6" type="ORF">As57867_009099</name>
    <name evidence="7" type="ORF">ASTE57867_9135</name>
</gene>
<protein>
    <submittedName>
        <fullName evidence="7">Aste57867_9135 protein</fullName>
    </submittedName>
</protein>
<dbReference type="CDD" id="cd00878">
    <property type="entry name" value="Arf_Arl"/>
    <property type="match status" value="1"/>
</dbReference>
<feature type="binding site" evidence="5">
    <location>
        <position position="48"/>
    </location>
    <ligand>
        <name>Mg(2+)</name>
        <dbReference type="ChEBI" id="CHEBI:18420"/>
    </ligand>
</feature>